<evidence type="ECO:0000313" key="3">
    <source>
        <dbReference type="EMBL" id="MER2291677.1"/>
    </source>
</evidence>
<dbReference type="AlphaFoldDB" id="A0AAJ1WWE0"/>
<keyword evidence="5" id="KW-1185">Reference proteome</keyword>
<evidence type="ECO:0000313" key="2">
    <source>
        <dbReference type="EMBL" id="MDQ0543135.1"/>
    </source>
</evidence>
<proteinExistence type="predicted"/>
<feature type="domain" description="HTH cro/C1-type" evidence="1">
    <location>
        <begin position="2"/>
        <end position="26"/>
    </location>
</feature>
<dbReference type="RefSeq" id="WP_007559058.1">
    <property type="nucleotide sequence ID" value="NZ_JAJALK010000004.1"/>
</dbReference>
<accession>A0AAJ1WWE0</accession>
<dbReference type="EMBL" id="JAUSWL010000003">
    <property type="protein sequence ID" value="MDQ0543135.1"/>
    <property type="molecule type" value="Genomic_DNA"/>
</dbReference>
<evidence type="ECO:0000313" key="4">
    <source>
        <dbReference type="Proteomes" id="UP001223420"/>
    </source>
</evidence>
<dbReference type="PROSITE" id="PS50943">
    <property type="entry name" value="HTH_CROC1"/>
    <property type="match status" value="1"/>
</dbReference>
<name>A0AAJ1WWE0_9HYPH</name>
<sequence length="71" mass="7737">MSGTRKPGTQTLLTLADILGIPVDRFFDGESGSPATADMQECLRLWSCIRTDAGRERALTALRAIIASEQR</sequence>
<protein>
    <submittedName>
        <fullName evidence="3">Transcriptional regulator</fullName>
    </submittedName>
</protein>
<dbReference type="Proteomes" id="UP001432995">
    <property type="component" value="Unassembled WGS sequence"/>
</dbReference>
<comment type="caution">
    <text evidence="2">The sequence shown here is derived from an EMBL/GenBank/DDBJ whole genome shotgun (WGS) entry which is preliminary data.</text>
</comment>
<organism evidence="2 4">
    <name type="scientific">Methylobacterium brachiatum</name>
    <dbReference type="NCBI Taxonomy" id="269660"/>
    <lineage>
        <taxon>Bacteria</taxon>
        <taxon>Pseudomonadati</taxon>
        <taxon>Pseudomonadota</taxon>
        <taxon>Alphaproteobacteria</taxon>
        <taxon>Hyphomicrobiales</taxon>
        <taxon>Methylobacteriaceae</taxon>
        <taxon>Methylobacterium</taxon>
    </lineage>
</organism>
<dbReference type="EMBL" id="JBELQD010000054">
    <property type="protein sequence ID" value="MER2291677.1"/>
    <property type="molecule type" value="Genomic_DNA"/>
</dbReference>
<reference evidence="3" key="2">
    <citation type="submission" date="2024-06" db="EMBL/GenBank/DDBJ databases">
        <authorList>
            <person name="Campbell A.G."/>
        </authorList>
    </citation>
    <scope>NUCLEOTIDE SEQUENCE</scope>
    <source>
        <strain evidence="3">EM17</strain>
    </source>
</reference>
<evidence type="ECO:0000259" key="1">
    <source>
        <dbReference type="PROSITE" id="PS50943"/>
    </source>
</evidence>
<reference evidence="2" key="1">
    <citation type="submission" date="2023-07" db="EMBL/GenBank/DDBJ databases">
        <title>Genomic Encyclopedia of Type Strains, Phase IV (KMG-IV): sequencing the most valuable type-strain genomes for metagenomic binning, comparative biology and taxonomic classification.</title>
        <authorList>
            <person name="Goeker M."/>
        </authorList>
    </citation>
    <scope>NUCLEOTIDE SEQUENCE</scope>
    <source>
        <strain evidence="2">DSM 19569</strain>
    </source>
</reference>
<evidence type="ECO:0000313" key="5">
    <source>
        <dbReference type="Proteomes" id="UP001432995"/>
    </source>
</evidence>
<dbReference type="InterPro" id="IPR001387">
    <property type="entry name" value="Cro/C1-type_HTH"/>
</dbReference>
<gene>
    <name evidence="3" type="ORF">ABS770_25810</name>
    <name evidence="2" type="ORF">QO001_002061</name>
</gene>
<dbReference type="Proteomes" id="UP001223420">
    <property type="component" value="Unassembled WGS sequence"/>
</dbReference>